<feature type="non-terminal residue" evidence="2">
    <location>
        <position position="70"/>
    </location>
</feature>
<evidence type="ECO:0000313" key="3">
    <source>
        <dbReference type="Proteomes" id="UP000650833"/>
    </source>
</evidence>
<protein>
    <submittedName>
        <fullName evidence="2">Uncharacterized protein</fullName>
    </submittedName>
</protein>
<proteinExistence type="predicted"/>
<dbReference type="Proteomes" id="UP000650833">
    <property type="component" value="Unassembled WGS sequence"/>
</dbReference>
<organism evidence="2 3">
    <name type="scientific">Mucor plumbeus</name>
    <dbReference type="NCBI Taxonomy" id="97098"/>
    <lineage>
        <taxon>Eukaryota</taxon>
        <taxon>Fungi</taxon>
        <taxon>Fungi incertae sedis</taxon>
        <taxon>Mucoromycota</taxon>
        <taxon>Mucoromycotina</taxon>
        <taxon>Mucoromycetes</taxon>
        <taxon>Mucorales</taxon>
        <taxon>Mucorineae</taxon>
        <taxon>Mucoraceae</taxon>
        <taxon>Mucor</taxon>
    </lineage>
</organism>
<keyword evidence="3" id="KW-1185">Reference proteome</keyword>
<sequence length="70" mass="8126">MPKASKEKVDKNKDIDVLEQLKKLAKKQRKKSLKSSNKKEGKADNSMIPMTKEAYEKQRSIIKTEYDVQT</sequence>
<evidence type="ECO:0000313" key="2">
    <source>
        <dbReference type="EMBL" id="KAG2190053.1"/>
    </source>
</evidence>
<comment type="caution">
    <text evidence="2">The sequence shown here is derived from an EMBL/GenBank/DDBJ whole genome shotgun (WGS) entry which is preliminary data.</text>
</comment>
<gene>
    <name evidence="2" type="ORF">INT46_006786</name>
</gene>
<feature type="region of interest" description="Disordered" evidence="1">
    <location>
        <begin position="25"/>
        <end position="52"/>
    </location>
</feature>
<evidence type="ECO:0000256" key="1">
    <source>
        <dbReference type="SAM" id="MobiDB-lite"/>
    </source>
</evidence>
<dbReference type="EMBL" id="JAEPRC010001076">
    <property type="protein sequence ID" value="KAG2190053.1"/>
    <property type="molecule type" value="Genomic_DNA"/>
</dbReference>
<accession>A0A8H7QCN5</accession>
<name>A0A8H7QCN5_9FUNG</name>
<reference evidence="2" key="1">
    <citation type="submission" date="2020-12" db="EMBL/GenBank/DDBJ databases">
        <title>Metabolic potential, ecology and presence of endohyphal bacteria is reflected in genomic diversity of Mucoromycotina.</title>
        <authorList>
            <person name="Muszewska A."/>
            <person name="Okrasinska A."/>
            <person name="Steczkiewicz K."/>
            <person name="Drgas O."/>
            <person name="Orlowska M."/>
            <person name="Perlinska-Lenart U."/>
            <person name="Aleksandrzak-Piekarczyk T."/>
            <person name="Szatraj K."/>
            <person name="Zielenkiewicz U."/>
            <person name="Pilsyk S."/>
            <person name="Malc E."/>
            <person name="Mieczkowski P."/>
            <person name="Kruszewska J.S."/>
            <person name="Biernat P."/>
            <person name="Pawlowska J."/>
        </authorList>
    </citation>
    <scope>NUCLEOTIDE SEQUENCE</scope>
    <source>
        <strain evidence="2">CBS 226.32</strain>
    </source>
</reference>
<dbReference type="AlphaFoldDB" id="A0A8H7QCN5"/>